<comment type="subcellular location">
    <subcellularLocation>
        <location evidence="1">Mitochondrion matrix</location>
    </subcellularLocation>
</comment>
<dbReference type="Gene3D" id="3.30.565.10">
    <property type="entry name" value="Histidine kinase-like ATPase, C-terminal domain"/>
    <property type="match status" value="1"/>
</dbReference>
<comment type="caution">
    <text evidence="2">The sequence shown here is derived from an EMBL/GenBank/DDBJ whole genome shotgun (WGS) entry which is preliminary data.</text>
</comment>
<protein>
    <recommendedName>
        <fullName evidence="1">Protein-serine/threonine kinase</fullName>
        <ecNumber evidence="1">2.7.11.-</ecNumber>
    </recommendedName>
</protein>
<dbReference type="GO" id="GO:0004740">
    <property type="term" value="F:pyruvate dehydrogenase (acetyl-transferring) kinase activity"/>
    <property type="evidence" value="ECO:0007669"/>
    <property type="project" value="TreeGrafter"/>
</dbReference>
<evidence type="ECO:0000313" key="3">
    <source>
        <dbReference type="Proteomes" id="UP000585614"/>
    </source>
</evidence>
<keyword evidence="1" id="KW-0808">Transferase</keyword>
<organism evidence="2 3">
    <name type="scientific">Rhinolophus ferrumequinum</name>
    <name type="common">Greater horseshoe bat</name>
    <dbReference type="NCBI Taxonomy" id="59479"/>
    <lineage>
        <taxon>Eukaryota</taxon>
        <taxon>Metazoa</taxon>
        <taxon>Chordata</taxon>
        <taxon>Craniata</taxon>
        <taxon>Vertebrata</taxon>
        <taxon>Euteleostomi</taxon>
        <taxon>Mammalia</taxon>
        <taxon>Eutheria</taxon>
        <taxon>Laurasiatheria</taxon>
        <taxon>Chiroptera</taxon>
        <taxon>Yinpterochiroptera</taxon>
        <taxon>Rhinolophoidea</taxon>
        <taxon>Rhinolophidae</taxon>
        <taxon>Rhinolophinae</taxon>
        <taxon>Rhinolophus</taxon>
    </lineage>
</organism>
<dbReference type="Proteomes" id="UP000585614">
    <property type="component" value="Unassembled WGS sequence"/>
</dbReference>
<dbReference type="InterPro" id="IPR036890">
    <property type="entry name" value="HATPase_C_sf"/>
</dbReference>
<dbReference type="AlphaFoldDB" id="A0A7J7ZQ75"/>
<dbReference type="SUPFAM" id="SSF55874">
    <property type="entry name" value="ATPase domain of HSP90 chaperone/DNA topoisomerase II/histidine kinase"/>
    <property type="match status" value="1"/>
</dbReference>
<keyword evidence="1" id="KW-0418">Kinase</keyword>
<comment type="similarity">
    <text evidence="1">Belongs to the PDK/BCKDK protein kinase family.</text>
</comment>
<dbReference type="GO" id="GO:0005524">
    <property type="term" value="F:ATP binding"/>
    <property type="evidence" value="ECO:0007669"/>
    <property type="project" value="UniProtKB-UniRule"/>
</dbReference>
<sequence>MTIEKWVDFIEKWVDCARCLHWYSYRPRPRPYQGTHGCPIPLRPYATGLHPARAAYESHESHIERHLDTPCNVPDVIITIAEDDIDFVIRIYNRGRGIAHKALDWVTDHHFTTAKSSTQEPQTNPLLGHLNLHSHGQSGPMQGFGLGLLISQAYTEYLAGSVWL</sequence>
<accession>A0A7J7ZQ75</accession>
<reference evidence="2 3" key="1">
    <citation type="journal article" date="2020" name="Nature">
        <title>Six reference-quality genomes reveal evolution of bat adaptations.</title>
        <authorList>
            <person name="Jebb D."/>
            <person name="Huang Z."/>
            <person name="Pippel M."/>
            <person name="Hughes G.M."/>
            <person name="Lavrichenko K."/>
            <person name="Devanna P."/>
            <person name="Winkler S."/>
            <person name="Jermiin L.S."/>
            <person name="Skirmuntt E.C."/>
            <person name="Katzourakis A."/>
            <person name="Burkitt-Gray L."/>
            <person name="Ray D.A."/>
            <person name="Sullivan K.A.M."/>
            <person name="Roscito J.G."/>
            <person name="Kirilenko B.M."/>
            <person name="Davalos L.M."/>
            <person name="Corthals A.P."/>
            <person name="Power M.L."/>
            <person name="Jones G."/>
            <person name="Ransome R.D."/>
            <person name="Dechmann D.K.N."/>
            <person name="Locatelli A.G."/>
            <person name="Puechmaille S.J."/>
            <person name="Fedrigo O."/>
            <person name="Jarvis E.D."/>
            <person name="Hiller M."/>
            <person name="Vernes S.C."/>
            <person name="Myers E.W."/>
            <person name="Teeling E.C."/>
        </authorList>
    </citation>
    <scope>NUCLEOTIDE SEQUENCE [LARGE SCALE GENOMIC DNA]</scope>
    <source>
        <strain evidence="2">MRhiFer1</strain>
        <tissue evidence="2">Lung</tissue>
    </source>
</reference>
<keyword evidence="1" id="KW-0547">Nucleotide-binding</keyword>
<dbReference type="EMBL" id="JACAGC010000003">
    <property type="protein sequence ID" value="KAF6376413.1"/>
    <property type="molecule type" value="Genomic_DNA"/>
</dbReference>
<evidence type="ECO:0000313" key="2">
    <source>
        <dbReference type="EMBL" id="KAF6376413.1"/>
    </source>
</evidence>
<dbReference type="PANTHER" id="PTHR11947:SF20">
    <property type="entry name" value="[3-METHYL-2-OXOBUTANOATE DEHYDROGENASE [LIPOAMIDE]] KINASE, MITOCHONDRIAL"/>
    <property type="match status" value="1"/>
</dbReference>
<dbReference type="EC" id="2.7.11.-" evidence="1"/>
<dbReference type="GO" id="GO:0005759">
    <property type="term" value="C:mitochondrial matrix"/>
    <property type="evidence" value="ECO:0007669"/>
    <property type="project" value="UniProtKB-SubCell"/>
</dbReference>
<dbReference type="GO" id="GO:0010906">
    <property type="term" value="P:regulation of glucose metabolic process"/>
    <property type="evidence" value="ECO:0007669"/>
    <property type="project" value="TreeGrafter"/>
</dbReference>
<evidence type="ECO:0000256" key="1">
    <source>
        <dbReference type="RuleBase" id="RU366032"/>
    </source>
</evidence>
<dbReference type="PANTHER" id="PTHR11947">
    <property type="entry name" value="PYRUVATE DEHYDROGENASE KINASE"/>
    <property type="match status" value="1"/>
</dbReference>
<keyword evidence="1" id="KW-0067">ATP-binding</keyword>
<keyword evidence="1" id="KW-0496">Mitochondrion</keyword>
<name>A0A7J7ZQ75_RHIFE</name>
<dbReference type="InterPro" id="IPR039028">
    <property type="entry name" value="BCKD/PDK"/>
</dbReference>
<proteinExistence type="inferred from homology"/>
<gene>
    <name evidence="2" type="ORF">mRhiFer1_009604</name>
</gene>